<keyword evidence="1" id="KW-0802">TPR repeat</keyword>
<keyword evidence="3" id="KW-1185">Reference proteome</keyword>
<gene>
    <name evidence="2" type="ORF">H8K36_06230</name>
</gene>
<feature type="repeat" description="TPR" evidence="1">
    <location>
        <begin position="99"/>
        <end position="132"/>
    </location>
</feature>
<evidence type="ECO:0000313" key="3">
    <source>
        <dbReference type="Proteomes" id="UP000627446"/>
    </source>
</evidence>
<dbReference type="RefSeq" id="WP_186914579.1">
    <property type="nucleotide sequence ID" value="NZ_JACOFZ010000001.1"/>
</dbReference>
<dbReference type="Proteomes" id="UP000627446">
    <property type="component" value="Unassembled WGS sequence"/>
</dbReference>
<proteinExistence type="predicted"/>
<accession>A0A923HM96</accession>
<dbReference type="Gene3D" id="1.25.40.10">
    <property type="entry name" value="Tetratricopeptide repeat domain"/>
    <property type="match status" value="1"/>
</dbReference>
<evidence type="ECO:0000313" key="2">
    <source>
        <dbReference type="EMBL" id="MBC3880963.1"/>
    </source>
</evidence>
<reference evidence="2" key="1">
    <citation type="submission" date="2020-08" db="EMBL/GenBank/DDBJ databases">
        <title>Novel species isolated from subtropical streams in China.</title>
        <authorList>
            <person name="Lu H."/>
        </authorList>
    </citation>
    <scope>NUCLEOTIDE SEQUENCE</scope>
    <source>
        <strain evidence="2">LX22W</strain>
    </source>
</reference>
<dbReference type="PROSITE" id="PS50005">
    <property type="entry name" value="TPR"/>
    <property type="match status" value="1"/>
</dbReference>
<evidence type="ECO:0008006" key="4">
    <source>
        <dbReference type="Google" id="ProtNLM"/>
    </source>
</evidence>
<protein>
    <recommendedName>
        <fullName evidence="4">Tetratricopeptide repeat protein</fullName>
    </recommendedName>
</protein>
<dbReference type="InterPro" id="IPR019734">
    <property type="entry name" value="TPR_rpt"/>
</dbReference>
<name>A0A923HM96_9BURK</name>
<dbReference type="EMBL" id="JACOFZ010000001">
    <property type="protein sequence ID" value="MBC3880963.1"/>
    <property type="molecule type" value="Genomic_DNA"/>
</dbReference>
<sequence length="450" mass="49638">MKNLLPSRFESKQLRAVLCFTVFSLTMSQIHNGAAQERQTKGVSTKSKVNANAKAAVEPVSVQSADVLISNAIAEIEKNELITALSFARKAVVAAPVNYKAHYYMGLILFRMGNFDQADDAAFEAVRFAPEEAQSSVKKLQQAIAWGRTSLVAARDAENAQNEGLNGKAASAWKLAWEAGFQNGEYGFNAAQLYVGRLGQPVAGAKILREVLEKISDQAILDKSGALLKSISPQLDSIANTLFQQAKQADGTRQLQFIRDALDADPNHIGAYELLARYYVKNGDIAQLKEVLKDLSRRNRLDLGVLKHEAFFELLKTNEFSSWLVDLVGDVAVKALSSDVAELERKRDQQLRYEQSMREYAKAMEVYQDRMALFAKYTPCVNATRQAYFACEARIPAPDSGFLGIGGNAEDRAKLHTACVNGYNEKIAQCQASYPSTQPQEPVKPTRPSN</sequence>
<comment type="caution">
    <text evidence="2">The sequence shown here is derived from an EMBL/GenBank/DDBJ whole genome shotgun (WGS) entry which is preliminary data.</text>
</comment>
<dbReference type="InterPro" id="IPR011990">
    <property type="entry name" value="TPR-like_helical_dom_sf"/>
</dbReference>
<evidence type="ECO:0000256" key="1">
    <source>
        <dbReference type="PROSITE-ProRule" id="PRU00339"/>
    </source>
</evidence>
<dbReference type="AlphaFoldDB" id="A0A923HM96"/>
<dbReference type="SUPFAM" id="SSF48452">
    <property type="entry name" value="TPR-like"/>
    <property type="match status" value="1"/>
</dbReference>
<organism evidence="2 3">
    <name type="scientific">Undibacterium nitidum</name>
    <dbReference type="NCBI Taxonomy" id="2762298"/>
    <lineage>
        <taxon>Bacteria</taxon>
        <taxon>Pseudomonadati</taxon>
        <taxon>Pseudomonadota</taxon>
        <taxon>Betaproteobacteria</taxon>
        <taxon>Burkholderiales</taxon>
        <taxon>Oxalobacteraceae</taxon>
        <taxon>Undibacterium</taxon>
    </lineage>
</organism>